<organism evidence="1 2">
    <name type="scientific">Paenibacillus solani</name>
    <dbReference type="NCBI Taxonomy" id="1705565"/>
    <lineage>
        <taxon>Bacteria</taxon>
        <taxon>Bacillati</taxon>
        <taxon>Bacillota</taxon>
        <taxon>Bacilli</taxon>
        <taxon>Bacillales</taxon>
        <taxon>Paenibacillaceae</taxon>
        <taxon>Paenibacillus</taxon>
    </lineage>
</organism>
<reference evidence="2" key="1">
    <citation type="submission" date="2015-08" db="EMBL/GenBank/DDBJ databases">
        <title>Genome sequencing project for genomic taxonomy and phylogenomics of Bacillus-like bacteria.</title>
        <authorList>
            <person name="Liu B."/>
            <person name="Wang J."/>
            <person name="Zhu Y."/>
            <person name="Liu G."/>
            <person name="Chen Q."/>
            <person name="Chen Z."/>
            <person name="Lan J."/>
            <person name="Che J."/>
            <person name="Ge C."/>
            <person name="Shi H."/>
            <person name="Pan Z."/>
            <person name="Liu X."/>
        </authorList>
    </citation>
    <scope>NUCLEOTIDE SEQUENCE [LARGE SCALE GENOMIC DNA]</scope>
    <source>
        <strain evidence="2">FJAT-22460</strain>
    </source>
</reference>
<comment type="caution">
    <text evidence="1">The sequence shown here is derived from an EMBL/GenBank/DDBJ whole genome shotgun (WGS) entry which is preliminary data.</text>
</comment>
<dbReference type="Proteomes" id="UP000036932">
    <property type="component" value="Unassembled WGS sequence"/>
</dbReference>
<dbReference type="EMBL" id="LIUT01000001">
    <property type="protein sequence ID" value="KOR90371.1"/>
    <property type="molecule type" value="Genomic_DNA"/>
</dbReference>
<dbReference type="AlphaFoldDB" id="A0A0M1P7D1"/>
<gene>
    <name evidence="1" type="ORF">AM231_15400</name>
</gene>
<evidence type="ECO:0000313" key="1">
    <source>
        <dbReference type="EMBL" id="KOR90371.1"/>
    </source>
</evidence>
<sequence>MTSDHFKDGLITTYKNKCYQVPDKFTIIFETLSDKQYNGFKSLNDIVSRLGIIAEIPELKPIRIKNARKANTLTCSNCNNNYTNLVHNWISINERIVCVKCGDEIKKT</sequence>
<keyword evidence="2" id="KW-1185">Reference proteome</keyword>
<accession>A0A0M1P7D1</accession>
<protein>
    <submittedName>
        <fullName evidence="1">Uncharacterized protein</fullName>
    </submittedName>
</protein>
<dbReference type="PATRIC" id="fig|1705565.3.peg.5147"/>
<evidence type="ECO:0000313" key="2">
    <source>
        <dbReference type="Proteomes" id="UP000036932"/>
    </source>
</evidence>
<proteinExistence type="predicted"/>
<name>A0A0M1P7D1_9BACL</name>